<keyword evidence="2" id="KW-1185">Reference proteome</keyword>
<protein>
    <submittedName>
        <fullName evidence="1">Transmembrane protein</fullName>
    </submittedName>
</protein>
<dbReference type="Gene3D" id="3.40.50.1820">
    <property type="entry name" value="alpha/beta hydrolase"/>
    <property type="match status" value="1"/>
</dbReference>
<dbReference type="PANTHER" id="PTHR42103">
    <property type="entry name" value="ALPHA/BETA-HYDROLASES SUPERFAMILY PROTEIN"/>
    <property type="match status" value="1"/>
</dbReference>
<reference evidence="1 2" key="1">
    <citation type="submission" date="2018-06" db="EMBL/GenBank/DDBJ databases">
        <authorList>
            <consortium name="Pathogen Informatics"/>
            <person name="Doyle S."/>
        </authorList>
    </citation>
    <scope>NUCLEOTIDE SEQUENCE [LARGE SCALE GENOMIC DNA]</scope>
    <source>
        <strain evidence="1 2">NCTC13316</strain>
    </source>
</reference>
<dbReference type="AlphaFoldDB" id="A0A378JPX2"/>
<name>A0A378JPX2_9GAMM</name>
<dbReference type="EMBL" id="UGOD01000001">
    <property type="protein sequence ID" value="STX52728.1"/>
    <property type="molecule type" value="Genomic_DNA"/>
</dbReference>
<keyword evidence="1" id="KW-0812">Transmembrane</keyword>
<dbReference type="Proteomes" id="UP000254794">
    <property type="component" value="Unassembled WGS sequence"/>
</dbReference>
<dbReference type="InterPro" id="IPR029058">
    <property type="entry name" value="AB_hydrolase_fold"/>
</dbReference>
<dbReference type="PANTHER" id="PTHR42103:SF2">
    <property type="entry name" value="AB HYDROLASE-1 DOMAIN-CONTAINING PROTEIN"/>
    <property type="match status" value="1"/>
</dbReference>
<sequence length="223" mass="24983">MNEFMLPIANLITPGEHTFLFQGKAGRLAAILTLPNEINFNYLALLGHPHSLQGGTMNNKVVTTMARSFKELGIPSIRFNFRGVGASEGQYDAGIGESEDMLVLQQLWRQQYPDTQFIFSGFSFGSFVAYRAAAKSDSILLITIAPPFHHYNYLEFKAPKPWFILQGEEDEISPLDMVLDFANQANPKIPVICFPTTGHFFHGNLLLLKSKLMDIVRTQVLSL</sequence>
<evidence type="ECO:0000313" key="1">
    <source>
        <dbReference type="EMBL" id="STX52728.1"/>
    </source>
</evidence>
<proteinExistence type="predicted"/>
<keyword evidence="1" id="KW-0472">Membrane</keyword>
<gene>
    <name evidence="1" type="ORF">NCTC13316_02851</name>
</gene>
<dbReference type="SUPFAM" id="SSF53474">
    <property type="entry name" value="alpha/beta-Hydrolases"/>
    <property type="match status" value="1"/>
</dbReference>
<evidence type="ECO:0000313" key="2">
    <source>
        <dbReference type="Proteomes" id="UP000254794"/>
    </source>
</evidence>
<accession>A0A378JPX2</accession>
<organism evidence="1 2">
    <name type="scientific">Legionella busanensis</name>
    <dbReference type="NCBI Taxonomy" id="190655"/>
    <lineage>
        <taxon>Bacteria</taxon>
        <taxon>Pseudomonadati</taxon>
        <taxon>Pseudomonadota</taxon>
        <taxon>Gammaproteobacteria</taxon>
        <taxon>Legionellales</taxon>
        <taxon>Legionellaceae</taxon>
        <taxon>Legionella</taxon>
    </lineage>
</organism>